<keyword evidence="2" id="KW-1185">Reference proteome</keyword>
<dbReference type="EMBL" id="VDUZ01000048">
    <property type="protein sequence ID" value="TXL71126.1"/>
    <property type="molecule type" value="Genomic_DNA"/>
</dbReference>
<evidence type="ECO:0000313" key="1">
    <source>
        <dbReference type="EMBL" id="TXL71126.1"/>
    </source>
</evidence>
<organism evidence="1 2">
    <name type="scientific">Vineibacter terrae</name>
    <dbReference type="NCBI Taxonomy" id="2586908"/>
    <lineage>
        <taxon>Bacteria</taxon>
        <taxon>Pseudomonadati</taxon>
        <taxon>Pseudomonadota</taxon>
        <taxon>Alphaproteobacteria</taxon>
        <taxon>Hyphomicrobiales</taxon>
        <taxon>Vineibacter</taxon>
    </lineage>
</organism>
<dbReference type="OrthoDB" id="9763101at2"/>
<dbReference type="PANTHER" id="PTHR42194">
    <property type="entry name" value="UPF0276 PROTEIN HI_1600"/>
    <property type="match status" value="1"/>
</dbReference>
<accession>A0A5C8PC34</accession>
<dbReference type="SUPFAM" id="SSF51658">
    <property type="entry name" value="Xylose isomerase-like"/>
    <property type="match status" value="1"/>
</dbReference>
<dbReference type="InterPro" id="IPR007801">
    <property type="entry name" value="MbnB/TglH/ChrH"/>
</dbReference>
<gene>
    <name evidence="1" type="ORF">FHP25_31480</name>
</gene>
<dbReference type="NCBIfam" id="NF003818">
    <property type="entry name" value="PRK05409.1"/>
    <property type="match status" value="1"/>
</dbReference>
<dbReference type="AlphaFoldDB" id="A0A5C8PC34"/>
<dbReference type="Pfam" id="PF05114">
    <property type="entry name" value="MbnB_TglH_ChrH"/>
    <property type="match status" value="1"/>
</dbReference>
<dbReference type="InterPro" id="IPR036237">
    <property type="entry name" value="Xyl_isomerase-like_sf"/>
</dbReference>
<reference evidence="1 2" key="1">
    <citation type="submission" date="2019-06" db="EMBL/GenBank/DDBJ databases">
        <title>New taxonomy in bacterial strain CC-CFT640, isolated from vineyard.</title>
        <authorList>
            <person name="Lin S.-Y."/>
            <person name="Tsai C.-F."/>
            <person name="Young C.-C."/>
        </authorList>
    </citation>
    <scope>NUCLEOTIDE SEQUENCE [LARGE SCALE GENOMIC DNA]</scope>
    <source>
        <strain evidence="1 2">CC-CFT640</strain>
    </source>
</reference>
<protein>
    <submittedName>
        <fullName evidence="1">DUF692 domain-containing protein</fullName>
    </submittedName>
</protein>
<dbReference type="Gene3D" id="3.20.20.150">
    <property type="entry name" value="Divalent-metal-dependent TIM barrel enzymes"/>
    <property type="match status" value="1"/>
</dbReference>
<proteinExistence type="predicted"/>
<name>A0A5C8PC34_9HYPH</name>
<dbReference type="RefSeq" id="WP_147850974.1">
    <property type="nucleotide sequence ID" value="NZ_VDUZ01000048.1"/>
</dbReference>
<evidence type="ECO:0000313" key="2">
    <source>
        <dbReference type="Proteomes" id="UP000321638"/>
    </source>
</evidence>
<dbReference type="PANTHER" id="PTHR42194:SF1">
    <property type="entry name" value="UPF0276 PROTEIN HI_1600"/>
    <property type="match status" value="1"/>
</dbReference>
<dbReference type="Proteomes" id="UP000321638">
    <property type="component" value="Unassembled WGS sequence"/>
</dbReference>
<sequence>MDHAPPLPAGIGLRARHLDEIAARAPEVGFLEIHAENHLTGGPALRKVERLRCDHAMSVHGVGLSLGSADGLDAYHLGRVAGLVARLEPQFVSEHLAWSVVAGTYLNDLLPLPYTEESLDVVARNVERLQATLQRPVMIENPSGYVVFRQSSIPEPEFLAALVARTGCRLLCDVNNIFVSGCNLGFDPAAYLAALPPAAIDEIHLAGHARNDADGEVILIDDHGARVDAAVWALYRAAIARFGRRPTLIEWDTDVPALDVLLDEAARADREAAAAMATGEAA</sequence>
<comment type="caution">
    <text evidence="1">The sequence shown here is derived from an EMBL/GenBank/DDBJ whole genome shotgun (WGS) entry which is preliminary data.</text>
</comment>